<sequence length="233" mass="25661">MSFRNILVWSLCLPITFVLFPFAVGSYLIDKSGNGVHSIASLWLRICLILSGVRVEVRGLENIPKSVGPVILASNHKGAFDIPALQANIPIQFRWIAKSGLFTIPFTGWAMRMAGYVSVDTHSGRAFLTSIREAVRKIQSGTSVLIFPEGERHTEPGLLPFKKGVFLLAVKSKAPIIPIAIKGTEKIMPRGQSRIRPGLVKIGFCPPIESEGRNAQTLDDMTREAIEKELEKL</sequence>
<evidence type="ECO:0000256" key="3">
    <source>
        <dbReference type="ARBA" id="ARBA00023315"/>
    </source>
</evidence>
<dbReference type="CDD" id="cd07989">
    <property type="entry name" value="LPLAT_AGPAT-like"/>
    <property type="match status" value="1"/>
</dbReference>
<dbReference type="PANTHER" id="PTHR10434:SF66">
    <property type="entry name" value="PHOSPHOLIPID_GLYCEROL ACYLTRANSFERASE DOMAIN-CONTAINING PROTEIN"/>
    <property type="match status" value="1"/>
</dbReference>
<evidence type="ECO:0000256" key="2">
    <source>
        <dbReference type="ARBA" id="ARBA00022679"/>
    </source>
</evidence>
<accession>A0A3B0R289</accession>
<keyword evidence="3 6" id="KW-0012">Acyltransferase</keyword>
<keyword evidence="4" id="KW-0472">Membrane</keyword>
<dbReference type="PANTHER" id="PTHR10434">
    <property type="entry name" value="1-ACYL-SN-GLYCEROL-3-PHOSPHATE ACYLTRANSFERASE"/>
    <property type="match status" value="1"/>
</dbReference>
<dbReference type="AlphaFoldDB" id="A0A3B0R289"/>
<feature type="transmembrane region" description="Helical" evidence="4">
    <location>
        <begin position="7"/>
        <end position="29"/>
    </location>
</feature>
<gene>
    <name evidence="6" type="ORF">MNBD_DELTA01-973</name>
</gene>
<dbReference type="InterPro" id="IPR002123">
    <property type="entry name" value="Plipid/glycerol_acylTrfase"/>
</dbReference>
<dbReference type="NCBIfam" id="TIGR00530">
    <property type="entry name" value="AGP_acyltrn"/>
    <property type="match status" value="1"/>
</dbReference>
<protein>
    <submittedName>
        <fullName evidence="6">1-acyl-sn-glycerol-3-phosphate acyltransferase</fullName>
        <ecNumber evidence="6">2.3.1.51</ecNumber>
    </submittedName>
</protein>
<dbReference type="GO" id="GO:0006654">
    <property type="term" value="P:phosphatidic acid biosynthetic process"/>
    <property type="evidence" value="ECO:0007669"/>
    <property type="project" value="TreeGrafter"/>
</dbReference>
<evidence type="ECO:0000313" key="6">
    <source>
        <dbReference type="EMBL" id="VAV85827.1"/>
    </source>
</evidence>
<dbReference type="SUPFAM" id="SSF69593">
    <property type="entry name" value="Glycerol-3-phosphate (1)-acyltransferase"/>
    <property type="match status" value="1"/>
</dbReference>
<keyword evidence="2 6" id="KW-0808">Transferase</keyword>
<dbReference type="InterPro" id="IPR004552">
    <property type="entry name" value="AGP_acyltrans"/>
</dbReference>
<reference evidence="6" key="1">
    <citation type="submission" date="2018-06" db="EMBL/GenBank/DDBJ databases">
        <authorList>
            <person name="Zhirakovskaya E."/>
        </authorList>
    </citation>
    <scope>NUCLEOTIDE SEQUENCE</scope>
</reference>
<organism evidence="6">
    <name type="scientific">hydrothermal vent metagenome</name>
    <dbReference type="NCBI Taxonomy" id="652676"/>
    <lineage>
        <taxon>unclassified sequences</taxon>
        <taxon>metagenomes</taxon>
        <taxon>ecological metagenomes</taxon>
    </lineage>
</organism>
<dbReference type="GO" id="GO:0016020">
    <property type="term" value="C:membrane"/>
    <property type="evidence" value="ECO:0007669"/>
    <property type="project" value="InterPro"/>
</dbReference>
<evidence type="ECO:0000256" key="4">
    <source>
        <dbReference type="SAM" id="Phobius"/>
    </source>
</evidence>
<dbReference type="SMART" id="SM00563">
    <property type="entry name" value="PlsC"/>
    <property type="match status" value="1"/>
</dbReference>
<proteinExistence type="inferred from homology"/>
<evidence type="ECO:0000259" key="5">
    <source>
        <dbReference type="SMART" id="SM00563"/>
    </source>
</evidence>
<keyword evidence="4" id="KW-0812">Transmembrane</keyword>
<comment type="similarity">
    <text evidence="1">Belongs to the 1-acyl-sn-glycerol-3-phosphate acyltransferase family.</text>
</comment>
<feature type="domain" description="Phospholipid/glycerol acyltransferase" evidence="5">
    <location>
        <begin position="70"/>
        <end position="184"/>
    </location>
</feature>
<keyword evidence="4" id="KW-1133">Transmembrane helix</keyword>
<dbReference type="Pfam" id="PF01553">
    <property type="entry name" value="Acyltransferase"/>
    <property type="match status" value="1"/>
</dbReference>
<dbReference type="GO" id="GO:0003841">
    <property type="term" value="F:1-acylglycerol-3-phosphate O-acyltransferase activity"/>
    <property type="evidence" value="ECO:0007669"/>
    <property type="project" value="UniProtKB-EC"/>
</dbReference>
<dbReference type="EC" id="2.3.1.51" evidence="6"/>
<name>A0A3B0R289_9ZZZZ</name>
<dbReference type="EMBL" id="UOEA01000102">
    <property type="protein sequence ID" value="VAV85827.1"/>
    <property type="molecule type" value="Genomic_DNA"/>
</dbReference>
<evidence type="ECO:0000256" key="1">
    <source>
        <dbReference type="ARBA" id="ARBA00008655"/>
    </source>
</evidence>